<evidence type="ECO:0000313" key="12">
    <source>
        <dbReference type="Proteomes" id="UP001151516"/>
    </source>
</evidence>
<evidence type="ECO:0000313" key="11">
    <source>
        <dbReference type="EMBL" id="KAJ2683894.1"/>
    </source>
</evidence>
<organism evidence="11 12">
    <name type="scientific">Coemansia spiralis</name>
    <dbReference type="NCBI Taxonomy" id="417178"/>
    <lineage>
        <taxon>Eukaryota</taxon>
        <taxon>Fungi</taxon>
        <taxon>Fungi incertae sedis</taxon>
        <taxon>Zoopagomycota</taxon>
        <taxon>Kickxellomycotina</taxon>
        <taxon>Kickxellomycetes</taxon>
        <taxon>Kickxellales</taxon>
        <taxon>Kickxellaceae</taxon>
        <taxon>Coemansia</taxon>
    </lineage>
</organism>
<dbReference type="SUPFAM" id="SSF57850">
    <property type="entry name" value="RING/U-box"/>
    <property type="match status" value="1"/>
</dbReference>
<evidence type="ECO:0000256" key="9">
    <source>
        <dbReference type="SAM" id="Phobius"/>
    </source>
</evidence>
<dbReference type="OrthoDB" id="8062037at2759"/>
<dbReference type="PANTHER" id="PTHR12103">
    <property type="entry name" value="5'-NUCLEOTIDASE DOMAIN-CONTAINING"/>
    <property type="match status" value="1"/>
</dbReference>
<dbReference type="Pfam" id="PF13639">
    <property type="entry name" value="zf-RING_2"/>
    <property type="match status" value="1"/>
</dbReference>
<dbReference type="SMART" id="SM00184">
    <property type="entry name" value="RING"/>
    <property type="match status" value="1"/>
</dbReference>
<dbReference type="Gene3D" id="3.40.50.1000">
    <property type="entry name" value="HAD superfamily/HAD-like"/>
    <property type="match status" value="1"/>
</dbReference>
<dbReference type="PROSITE" id="PS50089">
    <property type="entry name" value="ZF_RING_2"/>
    <property type="match status" value="1"/>
</dbReference>
<feature type="region of interest" description="Disordered" evidence="8">
    <location>
        <begin position="152"/>
        <end position="179"/>
    </location>
</feature>
<comment type="caution">
    <text evidence="11">The sequence shown here is derived from an EMBL/GenBank/DDBJ whole genome shotgun (WGS) entry which is preliminary data.</text>
</comment>
<accession>A0A9W8GFM6</accession>
<keyword evidence="12" id="KW-1185">Reference proteome</keyword>
<evidence type="ECO:0000256" key="7">
    <source>
        <dbReference type="PROSITE-ProRule" id="PRU00175"/>
    </source>
</evidence>
<keyword evidence="9" id="KW-1133">Transmembrane helix</keyword>
<gene>
    <name evidence="11" type="ORF">IWW39_005235</name>
</gene>
<dbReference type="InterPro" id="IPR036412">
    <property type="entry name" value="HAD-like_sf"/>
</dbReference>
<evidence type="ECO:0000256" key="2">
    <source>
        <dbReference type="ARBA" id="ARBA00022723"/>
    </source>
</evidence>
<dbReference type="GO" id="GO:0008270">
    <property type="term" value="F:zinc ion binding"/>
    <property type="evidence" value="ECO:0007669"/>
    <property type="project" value="UniProtKB-KW"/>
</dbReference>
<evidence type="ECO:0000256" key="4">
    <source>
        <dbReference type="ARBA" id="ARBA00022801"/>
    </source>
</evidence>
<dbReference type="InterPro" id="IPR023214">
    <property type="entry name" value="HAD_sf"/>
</dbReference>
<evidence type="ECO:0000256" key="6">
    <source>
        <dbReference type="ARBA" id="ARBA00022842"/>
    </source>
</evidence>
<dbReference type="SUPFAM" id="SSF56784">
    <property type="entry name" value="HAD-like"/>
    <property type="match status" value="1"/>
</dbReference>
<dbReference type="Pfam" id="PF05761">
    <property type="entry name" value="5_nucleotid"/>
    <property type="match status" value="1"/>
</dbReference>
<feature type="transmembrane region" description="Helical" evidence="9">
    <location>
        <begin position="80"/>
        <end position="104"/>
    </location>
</feature>
<name>A0A9W8GFM6_9FUNG</name>
<dbReference type="EMBL" id="JANBTX010000250">
    <property type="protein sequence ID" value="KAJ2683894.1"/>
    <property type="molecule type" value="Genomic_DNA"/>
</dbReference>
<dbReference type="InterPro" id="IPR008380">
    <property type="entry name" value="HAD-SF_hydro_IG_5-nucl"/>
</dbReference>
<dbReference type="AlphaFoldDB" id="A0A9W8GFM6"/>
<sequence length="844" mass="95920">MVITNTKECGRPTDEFLELTAGLNYPVTFVSEKVSKEIIAMRDQVLELRRQREARKDGLHRFEFVYVSAMDDGLPRLRHMLVRILASTHVLLTTVAVLAILVYFCLACSVGSLRNVPREIAPSIFGSRPEPVDQATIERLPLVQVEWDVPPSDSCRCTPSVDEESRHETPDIPSQPPPCPEKQVVQRQLASIIQTCGASSYSFTDEVMCAICLGRYTPQESLRLLPCKHAFHQKCIDAWLLSKDMTVHCPVCKCSIVDGLRLLDKHGYNEILNSLNQDPVPDVPVKPAASAILYINYLQNGLARASAAAFNSTLGRWRPHSCYTTESAERSVRYLQQLQARYDLARELCLKDPVCPASTDARQHFRPTAQDIFANTEVQLSKVRTYGLDLDYTLASYTEKLPETIYTMIRDVLVNSMLYPPALKALKYDSSFAIRGISYDRETGWLFKLDSNYNIAMDTIHYGREPLRDLEDVFALHGGPHLAPDYVKNHLYQLNDMYSVPEATLLADIIQYFSDNDISFHPRYLAEDIRAAGEYIHRGDGVSASPLHATIMNNIGDYLNRAPELLHILESLKREGKRLFLLTNSGYKYVDTVLSYMFNTSDWRDVFDVAIVSARKPGWYLSHRPFRLVPTRSGARASSVQPWELVDRFEDGQVYSGGNLASFTSITGYADRSVLYIGDHVYSDLRDPTIQKGWFTGAIVSELKHELSVGQSAEYLRYVRYIQLIEKTLKLSQQETRSQSFMQLTAGDKESYRLMLEAGRVERRRMRWKLRDLYNPHFGSVFRTSKNASLFSTKVQAYSNIYTADLANLGAYPSDYVFYPKRKTQAHECLIPDVDDLLGQILKV</sequence>
<dbReference type="GO" id="GO:0008253">
    <property type="term" value="F:5'-nucleotidase activity"/>
    <property type="evidence" value="ECO:0007669"/>
    <property type="project" value="TreeGrafter"/>
</dbReference>
<keyword evidence="3 7" id="KW-0863">Zinc-finger</keyword>
<evidence type="ECO:0000256" key="1">
    <source>
        <dbReference type="ARBA" id="ARBA00009589"/>
    </source>
</evidence>
<keyword evidence="6" id="KW-0460">Magnesium</keyword>
<keyword evidence="9" id="KW-0812">Transmembrane</keyword>
<dbReference type="InterPro" id="IPR001841">
    <property type="entry name" value="Znf_RING"/>
</dbReference>
<comment type="similarity">
    <text evidence="1">Belongs to the 5'(3')-deoxyribonucleotidase family.</text>
</comment>
<keyword evidence="5" id="KW-0862">Zinc</keyword>
<dbReference type="InterPro" id="IPR011016">
    <property type="entry name" value="Znf_RING-CH"/>
</dbReference>
<evidence type="ECO:0000259" key="10">
    <source>
        <dbReference type="PROSITE" id="PS50089"/>
    </source>
</evidence>
<dbReference type="Gene3D" id="3.30.40.10">
    <property type="entry name" value="Zinc/RING finger domain, C3HC4 (zinc finger)"/>
    <property type="match status" value="1"/>
</dbReference>
<dbReference type="PANTHER" id="PTHR12103:SF12">
    <property type="entry name" value="FI20020P1"/>
    <property type="match status" value="1"/>
</dbReference>
<evidence type="ECO:0000256" key="3">
    <source>
        <dbReference type="ARBA" id="ARBA00022771"/>
    </source>
</evidence>
<dbReference type="NCBIfam" id="TIGR02244">
    <property type="entry name" value="HAD-IG-Ncltidse"/>
    <property type="match status" value="1"/>
</dbReference>
<evidence type="ECO:0000256" key="5">
    <source>
        <dbReference type="ARBA" id="ARBA00022833"/>
    </source>
</evidence>
<reference evidence="11" key="1">
    <citation type="submission" date="2022-07" db="EMBL/GenBank/DDBJ databases">
        <title>Phylogenomic reconstructions and comparative analyses of Kickxellomycotina fungi.</title>
        <authorList>
            <person name="Reynolds N.K."/>
            <person name="Stajich J.E."/>
            <person name="Barry K."/>
            <person name="Grigoriev I.V."/>
            <person name="Crous P."/>
            <person name="Smith M.E."/>
        </authorList>
    </citation>
    <scope>NUCLEOTIDE SEQUENCE</scope>
    <source>
        <strain evidence="11">CBS 109367</strain>
    </source>
</reference>
<feature type="domain" description="RING-type" evidence="10">
    <location>
        <begin position="209"/>
        <end position="253"/>
    </location>
</feature>
<dbReference type="SMART" id="SM00744">
    <property type="entry name" value="RINGv"/>
    <property type="match status" value="1"/>
</dbReference>
<dbReference type="Proteomes" id="UP001151516">
    <property type="component" value="Unassembled WGS sequence"/>
</dbReference>
<keyword evidence="2" id="KW-0479">Metal-binding</keyword>
<proteinExistence type="inferred from homology"/>
<dbReference type="InterPro" id="IPR013083">
    <property type="entry name" value="Znf_RING/FYVE/PHD"/>
</dbReference>
<evidence type="ECO:0000256" key="8">
    <source>
        <dbReference type="SAM" id="MobiDB-lite"/>
    </source>
</evidence>
<keyword evidence="4" id="KW-0378">Hydrolase</keyword>
<protein>
    <recommendedName>
        <fullName evidence="10">RING-type domain-containing protein</fullName>
    </recommendedName>
</protein>
<keyword evidence="9" id="KW-0472">Membrane</keyword>